<dbReference type="Gene3D" id="3.20.20.140">
    <property type="entry name" value="Metal-dependent hydrolases"/>
    <property type="match status" value="1"/>
</dbReference>
<dbReference type="Proteomes" id="UP000663862">
    <property type="component" value="Unassembled WGS sequence"/>
</dbReference>
<dbReference type="EMBL" id="CAJOBQ010000118">
    <property type="protein sequence ID" value="CAF4262740.1"/>
    <property type="molecule type" value="Genomic_DNA"/>
</dbReference>
<evidence type="ECO:0000313" key="1">
    <source>
        <dbReference type="EMBL" id="CAF3583381.1"/>
    </source>
</evidence>
<comment type="caution">
    <text evidence="1">The sequence shown here is derived from an EMBL/GenBank/DDBJ whole genome shotgun (WGS) entry which is preliminary data.</text>
</comment>
<sequence>MQKDCNWKNVKSFNKFICLARTYPNKIVSIDFYDGEDDCRQYRHDFCKYTKIFRYYHIQYQASMNNYIDLQLIDDVVNVKHDVHLILCLTSDYYAIAHSQLDIILSTNKKKRKHQSTSSLANSNNEKDSNDTLSFSLISYLQSNVINYSIASSAPIRYKQNLSFIYQHLDKNKNNFTCEHIQWLNENALKSSFASQQLKTELINYVRKNYTNCYEQTILLQQFRQTTDKWQQEMNDTIDRNARIAIDLAIKIHKQKLIKRQMCQQEIQTKLFEEDNDNSQQE</sequence>
<protein>
    <submittedName>
        <fullName evidence="1">Uncharacterized protein</fullName>
    </submittedName>
</protein>
<gene>
    <name evidence="1" type="ORF">FME351_LOCUS21073</name>
    <name evidence="2" type="ORF">TSG867_LOCUS3818</name>
</gene>
<evidence type="ECO:0000313" key="3">
    <source>
        <dbReference type="Proteomes" id="UP000663869"/>
    </source>
</evidence>
<name>A0A818MBV1_9BILA</name>
<dbReference type="Proteomes" id="UP000663869">
    <property type="component" value="Unassembled WGS sequence"/>
</dbReference>
<reference evidence="1" key="1">
    <citation type="submission" date="2021-02" db="EMBL/GenBank/DDBJ databases">
        <authorList>
            <person name="Nowell W R."/>
        </authorList>
    </citation>
    <scope>NUCLEOTIDE SEQUENCE</scope>
</reference>
<accession>A0A818MBV1</accession>
<dbReference type="EMBL" id="CAJNYU010002681">
    <property type="protein sequence ID" value="CAF3583381.1"/>
    <property type="molecule type" value="Genomic_DNA"/>
</dbReference>
<dbReference type="AlphaFoldDB" id="A0A818MBV1"/>
<organism evidence="1 3">
    <name type="scientific">Rotaria socialis</name>
    <dbReference type="NCBI Taxonomy" id="392032"/>
    <lineage>
        <taxon>Eukaryota</taxon>
        <taxon>Metazoa</taxon>
        <taxon>Spiralia</taxon>
        <taxon>Gnathifera</taxon>
        <taxon>Rotifera</taxon>
        <taxon>Eurotatoria</taxon>
        <taxon>Bdelloidea</taxon>
        <taxon>Philodinida</taxon>
        <taxon>Philodinidae</taxon>
        <taxon>Rotaria</taxon>
    </lineage>
</organism>
<evidence type="ECO:0000313" key="2">
    <source>
        <dbReference type="EMBL" id="CAF4262740.1"/>
    </source>
</evidence>
<proteinExistence type="predicted"/>